<sequence>MAKVESTSAGEKFFAKGGSGHMFGKQHAGTQEEGVTSHETAGGGGEGKYFAKGGSKHMFGKQHANTMTPGQTGKNG</sequence>
<feature type="compositionally biased region" description="Polar residues" evidence="1">
    <location>
        <begin position="63"/>
        <end position="76"/>
    </location>
</feature>
<feature type="region of interest" description="Disordered" evidence="1">
    <location>
        <begin position="1"/>
        <end position="76"/>
    </location>
</feature>
<evidence type="ECO:0000313" key="3">
    <source>
        <dbReference type="Proteomes" id="UP000309061"/>
    </source>
</evidence>
<organism evidence="2 3">
    <name type="scientific">Methylocystis heyeri</name>
    <dbReference type="NCBI Taxonomy" id="391905"/>
    <lineage>
        <taxon>Bacteria</taxon>
        <taxon>Pseudomonadati</taxon>
        <taxon>Pseudomonadota</taxon>
        <taxon>Alphaproteobacteria</taxon>
        <taxon>Hyphomicrobiales</taxon>
        <taxon>Methylocystaceae</taxon>
        <taxon>Methylocystis</taxon>
    </lineage>
</organism>
<dbReference type="Proteomes" id="UP000309061">
    <property type="component" value="Chromosome"/>
</dbReference>
<dbReference type="KEGG" id="mhey:H2LOC_010630"/>
<reference evidence="2 3" key="1">
    <citation type="submission" date="2019-11" db="EMBL/GenBank/DDBJ databases">
        <title>The genome sequence of Methylocystis heyeri.</title>
        <authorList>
            <person name="Oshkin I.Y."/>
            <person name="Miroshnikov K."/>
            <person name="Dedysh S.N."/>
        </authorList>
    </citation>
    <scope>NUCLEOTIDE SEQUENCE [LARGE SCALE GENOMIC DNA]</scope>
    <source>
        <strain evidence="2 3">H2</strain>
    </source>
</reference>
<evidence type="ECO:0000256" key="1">
    <source>
        <dbReference type="SAM" id="MobiDB-lite"/>
    </source>
</evidence>
<evidence type="ECO:0000313" key="2">
    <source>
        <dbReference type="EMBL" id="QGM46111.1"/>
    </source>
</evidence>
<dbReference type="RefSeq" id="WP_136496367.1">
    <property type="nucleotide sequence ID" value="NZ_CP046052.1"/>
</dbReference>
<dbReference type="AlphaFoldDB" id="A0A6B8KGJ1"/>
<protein>
    <submittedName>
        <fullName evidence="2">Uncharacterized protein</fullName>
    </submittedName>
</protein>
<proteinExistence type="predicted"/>
<accession>A0A6B8KGJ1</accession>
<gene>
    <name evidence="2" type="ORF">H2LOC_010630</name>
</gene>
<keyword evidence="3" id="KW-1185">Reference proteome</keyword>
<name>A0A6B8KGJ1_9HYPH</name>
<dbReference type="EMBL" id="CP046052">
    <property type="protein sequence ID" value="QGM46111.1"/>
    <property type="molecule type" value="Genomic_DNA"/>
</dbReference>